<comment type="caution">
    <text evidence="3">The sequence shown here is derived from an EMBL/GenBank/DDBJ whole genome shotgun (WGS) entry which is preliminary data.</text>
</comment>
<dbReference type="PANTHER" id="PTHR43798">
    <property type="entry name" value="MONOACYLGLYCEROL LIPASE"/>
    <property type="match status" value="1"/>
</dbReference>
<dbReference type="Gene3D" id="3.40.50.1820">
    <property type="entry name" value="alpha/beta hydrolase"/>
    <property type="match status" value="1"/>
</dbReference>
<dbReference type="PRINTS" id="PR00412">
    <property type="entry name" value="EPOXHYDRLASE"/>
</dbReference>
<evidence type="ECO:0000313" key="3">
    <source>
        <dbReference type="EMBL" id="MFD2574005.1"/>
    </source>
</evidence>
<protein>
    <submittedName>
        <fullName evidence="3">Alpha/beta fold hydrolase</fullName>
    </submittedName>
</protein>
<name>A0ABW5MAH3_9BACT</name>
<feature type="domain" description="AB hydrolase-1" evidence="2">
    <location>
        <begin position="22"/>
        <end position="253"/>
    </location>
</feature>
<reference evidence="4" key="1">
    <citation type="journal article" date="2019" name="Int. J. Syst. Evol. Microbiol.">
        <title>The Global Catalogue of Microorganisms (GCM) 10K type strain sequencing project: providing services to taxonomists for standard genome sequencing and annotation.</title>
        <authorList>
            <consortium name="The Broad Institute Genomics Platform"/>
            <consortium name="The Broad Institute Genome Sequencing Center for Infectious Disease"/>
            <person name="Wu L."/>
            <person name="Ma J."/>
        </authorList>
    </citation>
    <scope>NUCLEOTIDE SEQUENCE [LARGE SCALE GENOMIC DNA]</scope>
    <source>
        <strain evidence="4">KCTC 42805</strain>
    </source>
</reference>
<keyword evidence="4" id="KW-1185">Reference proteome</keyword>
<dbReference type="InterPro" id="IPR000639">
    <property type="entry name" value="Epox_hydrolase-like"/>
</dbReference>
<keyword evidence="1 3" id="KW-0378">Hydrolase</keyword>
<proteinExistence type="predicted"/>
<dbReference type="PANTHER" id="PTHR43798:SF31">
    <property type="entry name" value="AB HYDROLASE SUPERFAMILY PROTEIN YCLE"/>
    <property type="match status" value="1"/>
</dbReference>
<dbReference type="InterPro" id="IPR000073">
    <property type="entry name" value="AB_hydrolase_1"/>
</dbReference>
<evidence type="ECO:0000313" key="4">
    <source>
        <dbReference type="Proteomes" id="UP001597469"/>
    </source>
</evidence>
<dbReference type="EMBL" id="JBHULN010000023">
    <property type="protein sequence ID" value="MFD2574005.1"/>
    <property type="molecule type" value="Genomic_DNA"/>
</dbReference>
<dbReference type="InterPro" id="IPR050266">
    <property type="entry name" value="AB_hydrolase_sf"/>
</dbReference>
<dbReference type="Proteomes" id="UP001597469">
    <property type="component" value="Unassembled WGS sequence"/>
</dbReference>
<organism evidence="3 4">
    <name type="scientific">Spirosoma soli</name>
    <dbReference type="NCBI Taxonomy" id="1770529"/>
    <lineage>
        <taxon>Bacteria</taxon>
        <taxon>Pseudomonadati</taxon>
        <taxon>Bacteroidota</taxon>
        <taxon>Cytophagia</taxon>
        <taxon>Cytophagales</taxon>
        <taxon>Cytophagaceae</taxon>
        <taxon>Spirosoma</taxon>
    </lineage>
</organism>
<dbReference type="InterPro" id="IPR029058">
    <property type="entry name" value="AB_hydrolase_fold"/>
</dbReference>
<dbReference type="Pfam" id="PF12697">
    <property type="entry name" value="Abhydrolase_6"/>
    <property type="match status" value="1"/>
</dbReference>
<dbReference type="PRINTS" id="PR00111">
    <property type="entry name" value="ABHYDROLASE"/>
</dbReference>
<dbReference type="RefSeq" id="WP_381527249.1">
    <property type="nucleotide sequence ID" value="NZ_JBHULN010000023.1"/>
</dbReference>
<sequence length="261" mass="28091">MNQLAPAIPLNMIEQGNGPMTLVFMHYFGGSALEWQLVTNQLSEQYRCIAVDLRGFGDSAAPATGYSVDDMADDVAALLEAANVDRFVLVGHSMSGKVALALAAGSPDRKQPAGLQSMVLVSPSPPGPEPIPDDERQKLLTGYGKRSSAEQTLKNITEASVSKAVQEQIIADDLRTSKPAWDAWLTTGSREDISDRMSSVHVPVHIIVGAEDRALPPDVQTRLVVPYLKDVTLEIVSGAGHLLPWEVPNELADFIAKKIVV</sequence>
<dbReference type="SUPFAM" id="SSF53474">
    <property type="entry name" value="alpha/beta-Hydrolases"/>
    <property type="match status" value="1"/>
</dbReference>
<accession>A0ABW5MAH3</accession>
<gene>
    <name evidence="3" type="ORF">ACFSUS_25440</name>
</gene>
<evidence type="ECO:0000256" key="1">
    <source>
        <dbReference type="ARBA" id="ARBA00022801"/>
    </source>
</evidence>
<dbReference type="GO" id="GO:0016787">
    <property type="term" value="F:hydrolase activity"/>
    <property type="evidence" value="ECO:0007669"/>
    <property type="project" value="UniProtKB-KW"/>
</dbReference>
<evidence type="ECO:0000259" key="2">
    <source>
        <dbReference type="Pfam" id="PF12697"/>
    </source>
</evidence>